<keyword evidence="10 15" id="KW-1133">Transmembrane helix</keyword>
<dbReference type="RefSeq" id="YP_006503893.1">
    <property type="nucleotide sequence ID" value="NC_018120.1"/>
</dbReference>
<keyword evidence="11 15" id="KW-0520">NAD</keyword>
<evidence type="ECO:0000256" key="13">
    <source>
        <dbReference type="ARBA" id="ARBA00023136"/>
    </source>
</evidence>
<feature type="transmembrane region" description="Helical" evidence="15">
    <location>
        <begin position="21"/>
        <end position="42"/>
    </location>
</feature>
<evidence type="ECO:0000256" key="3">
    <source>
        <dbReference type="ARBA" id="ARBA00012944"/>
    </source>
</evidence>
<dbReference type="EMBL" id="JX144929">
    <property type="protein sequence ID" value="AFM92393.1"/>
    <property type="molecule type" value="Genomic_DNA"/>
</dbReference>
<dbReference type="EC" id="7.1.1.2" evidence="3 15"/>
<feature type="transmembrane region" description="Helical" evidence="15">
    <location>
        <begin position="48"/>
        <end position="72"/>
    </location>
</feature>
<dbReference type="GeneID" id="13230452"/>
<keyword evidence="15" id="KW-0830">Ubiquinone</keyword>
<comment type="subcellular location">
    <subcellularLocation>
        <location evidence="1 15">Mitochondrion membrane</location>
        <topology evidence="1 15">Multi-pass membrane protein</topology>
    </subcellularLocation>
</comment>
<dbReference type="PANTHER" id="PTHR11435">
    <property type="entry name" value="NADH UBIQUINONE OXIDOREDUCTASE SUBUNIT ND6"/>
    <property type="match status" value="1"/>
</dbReference>
<name>I6U298_MASDA</name>
<dbReference type="InterPro" id="IPR050269">
    <property type="entry name" value="ComplexI_Subunit6"/>
</dbReference>
<dbReference type="GO" id="GO:0008137">
    <property type="term" value="F:NADH dehydrogenase (ubiquinone) activity"/>
    <property type="evidence" value="ECO:0007669"/>
    <property type="project" value="UniProtKB-UniRule"/>
</dbReference>
<comment type="function">
    <text evidence="15">Core subunit of the mitochondrial membrane respiratory chain NADH dehydrogenase (Complex I) which catalyzes electron transfer from NADH through the respiratory chain, using ubiquinone as an electron acceptor. Essential for the catalytic activity and assembly of complex I.</text>
</comment>
<reference evidence="16" key="1">
    <citation type="journal article" date="2012" name="Mol. Phylogenet. Evol.">
        <title>A mitochondrial genome phylogeny of termites (Blattodea: Termitoidae): Robust support for interfamilial relationships and molecular synapomorphies define major clades.</title>
        <authorList>
            <person name="Cameron S.L."/>
            <person name="Lo N."/>
            <person name="Bourguignon T."/>
            <person name="Svenson G.J."/>
            <person name="Evans T.A."/>
        </authorList>
    </citation>
    <scope>NUCLEOTIDE SEQUENCE</scope>
</reference>
<keyword evidence="13 15" id="KW-0472">Membrane</keyword>
<keyword evidence="6 15" id="KW-0679">Respiratory chain</keyword>
<dbReference type="GO" id="GO:0031966">
    <property type="term" value="C:mitochondrial membrane"/>
    <property type="evidence" value="ECO:0007669"/>
    <property type="project" value="UniProtKB-SubCell"/>
</dbReference>
<evidence type="ECO:0000256" key="4">
    <source>
        <dbReference type="ARBA" id="ARBA00021095"/>
    </source>
</evidence>
<feature type="transmembrane region" description="Helical" evidence="15">
    <location>
        <begin position="134"/>
        <end position="156"/>
    </location>
</feature>
<evidence type="ECO:0000256" key="7">
    <source>
        <dbReference type="ARBA" id="ARBA00022692"/>
    </source>
</evidence>
<evidence type="ECO:0000256" key="10">
    <source>
        <dbReference type="ARBA" id="ARBA00022989"/>
    </source>
</evidence>
<comment type="catalytic activity">
    <reaction evidence="14 15">
        <text>a ubiquinone + NADH + 5 H(+)(in) = a ubiquinol + NAD(+) + 4 H(+)(out)</text>
        <dbReference type="Rhea" id="RHEA:29091"/>
        <dbReference type="Rhea" id="RHEA-COMP:9565"/>
        <dbReference type="Rhea" id="RHEA-COMP:9566"/>
        <dbReference type="ChEBI" id="CHEBI:15378"/>
        <dbReference type="ChEBI" id="CHEBI:16389"/>
        <dbReference type="ChEBI" id="CHEBI:17976"/>
        <dbReference type="ChEBI" id="CHEBI:57540"/>
        <dbReference type="ChEBI" id="CHEBI:57945"/>
        <dbReference type="EC" id="7.1.1.2"/>
    </reaction>
</comment>
<dbReference type="CTD" id="4541"/>
<comment type="similarity">
    <text evidence="2 15">Belongs to the complex I subunit 6 family.</text>
</comment>
<gene>
    <name evidence="16" type="primary">ND6</name>
</gene>
<dbReference type="Pfam" id="PF00499">
    <property type="entry name" value="Oxidored_q3"/>
    <property type="match status" value="1"/>
</dbReference>
<evidence type="ECO:0000256" key="12">
    <source>
        <dbReference type="ARBA" id="ARBA00023128"/>
    </source>
</evidence>
<evidence type="ECO:0000256" key="9">
    <source>
        <dbReference type="ARBA" id="ARBA00022982"/>
    </source>
</evidence>
<evidence type="ECO:0000256" key="6">
    <source>
        <dbReference type="ARBA" id="ARBA00022660"/>
    </source>
</evidence>
<dbReference type="PANTHER" id="PTHR11435:SF1">
    <property type="entry name" value="NADH-UBIQUINONE OXIDOREDUCTASE CHAIN 6"/>
    <property type="match status" value="1"/>
</dbReference>
<sequence length="164" mass="18584">MEKLILSMSLITSLTFSQMNHPLAMGLMLMIQTILMAVISGLMHQSFWFSYVLFLVFMGGMLILFIYVTSLASNEMFHTSTKMMMAMVIMFAILLLSMNSVYNYNNHDSLPNEEMTTNTFLILSKLYNLPTGTLTIMLALYLLLTLIVVVKITNLAKGPLRQMS</sequence>
<keyword evidence="12 15" id="KW-0496">Mitochondrion</keyword>
<feature type="transmembrane region" description="Helical" evidence="15">
    <location>
        <begin position="84"/>
        <end position="102"/>
    </location>
</feature>
<evidence type="ECO:0000256" key="11">
    <source>
        <dbReference type="ARBA" id="ARBA00023027"/>
    </source>
</evidence>
<keyword evidence="8 15" id="KW-1278">Translocase</keyword>
<evidence type="ECO:0000256" key="14">
    <source>
        <dbReference type="ARBA" id="ARBA00049551"/>
    </source>
</evidence>
<accession>I6U298</accession>
<evidence type="ECO:0000256" key="15">
    <source>
        <dbReference type="RuleBase" id="RU004430"/>
    </source>
</evidence>
<keyword evidence="9 15" id="KW-0249">Electron transport</keyword>
<evidence type="ECO:0000256" key="2">
    <source>
        <dbReference type="ARBA" id="ARBA00005698"/>
    </source>
</evidence>
<evidence type="ECO:0000256" key="5">
    <source>
        <dbReference type="ARBA" id="ARBA00022448"/>
    </source>
</evidence>
<dbReference type="AlphaFoldDB" id="I6U298"/>
<evidence type="ECO:0000256" key="8">
    <source>
        <dbReference type="ARBA" id="ARBA00022967"/>
    </source>
</evidence>
<geneLocation type="mitochondrion" evidence="16"/>
<keyword evidence="5 15" id="KW-0813">Transport</keyword>
<organism evidence="16">
    <name type="scientific">Mastotermes darwiniensis</name>
    <name type="common">Giant northern termite</name>
    <dbReference type="NCBI Taxonomy" id="13139"/>
    <lineage>
        <taxon>Eukaryota</taxon>
        <taxon>Metazoa</taxon>
        <taxon>Ecdysozoa</taxon>
        <taxon>Arthropoda</taxon>
        <taxon>Hexapoda</taxon>
        <taxon>Insecta</taxon>
        <taxon>Pterygota</taxon>
        <taxon>Neoptera</taxon>
        <taxon>Polyneoptera</taxon>
        <taxon>Dictyoptera</taxon>
        <taxon>Blattodea</taxon>
        <taxon>Blattoidea</taxon>
        <taxon>Termitoidae</taxon>
        <taxon>Mastotermitidae</taxon>
        <taxon>Mastotermes</taxon>
    </lineage>
</organism>
<keyword evidence="7 15" id="KW-0812">Transmembrane</keyword>
<evidence type="ECO:0000256" key="1">
    <source>
        <dbReference type="ARBA" id="ARBA00004225"/>
    </source>
</evidence>
<evidence type="ECO:0000313" key="16">
    <source>
        <dbReference type="EMBL" id="AFM92393.1"/>
    </source>
</evidence>
<protein>
    <recommendedName>
        <fullName evidence="4 15">NADH-ubiquinone oxidoreductase chain 6</fullName>
        <ecNumber evidence="3 15">7.1.1.2</ecNumber>
    </recommendedName>
</protein>
<dbReference type="InterPro" id="IPR001457">
    <property type="entry name" value="NADH_UbQ/plastoQ_OxRdtase_su6"/>
</dbReference>
<proteinExistence type="inferred from homology"/>